<dbReference type="InterPro" id="IPR004143">
    <property type="entry name" value="BPL_LPL_catalytic"/>
</dbReference>
<dbReference type="EMBL" id="JAGSOT010000049">
    <property type="protein sequence ID" value="MBR7797284.1"/>
    <property type="molecule type" value="Genomic_DNA"/>
</dbReference>
<organism evidence="2 3">
    <name type="scientific">Virgibacillus salarius</name>
    <dbReference type="NCBI Taxonomy" id="447199"/>
    <lineage>
        <taxon>Bacteria</taxon>
        <taxon>Bacillati</taxon>
        <taxon>Bacillota</taxon>
        <taxon>Bacilli</taxon>
        <taxon>Bacillales</taxon>
        <taxon>Bacillaceae</taxon>
        <taxon>Virgibacillus</taxon>
    </lineage>
</organism>
<feature type="domain" description="BPL/LPL catalytic" evidence="1">
    <location>
        <begin position="32"/>
        <end position="239"/>
    </location>
</feature>
<evidence type="ECO:0000313" key="2">
    <source>
        <dbReference type="EMBL" id="MBR7797284.1"/>
    </source>
</evidence>
<evidence type="ECO:0000313" key="3">
    <source>
        <dbReference type="Proteomes" id="UP000675284"/>
    </source>
</evidence>
<keyword evidence="2" id="KW-0436">Ligase</keyword>
<reference evidence="2" key="1">
    <citation type="submission" date="2021-04" db="EMBL/GenBank/DDBJ databases">
        <title>Isolation and polyphasic classification of algal microorganism.</title>
        <authorList>
            <person name="Wang S."/>
        </authorList>
    </citation>
    <scope>NUCLEOTIDE SEQUENCE</scope>
    <source>
        <strain evidence="2">720a</strain>
    </source>
</reference>
<gene>
    <name evidence="2" type="ORF">KCX74_14705</name>
</gene>
<dbReference type="InterPro" id="IPR045864">
    <property type="entry name" value="aa-tRNA-synth_II/BPL/LPL"/>
</dbReference>
<dbReference type="PANTHER" id="PTHR43679">
    <property type="entry name" value="OCTANOYLTRANSFERASE LIPM-RELATED"/>
    <property type="match status" value="1"/>
</dbReference>
<dbReference type="GO" id="GO:0016874">
    <property type="term" value="F:ligase activity"/>
    <property type="evidence" value="ECO:0007669"/>
    <property type="project" value="UniProtKB-KW"/>
</dbReference>
<accession>A0A941I9Z1</accession>
<dbReference type="Gene3D" id="3.30.930.10">
    <property type="entry name" value="Bira Bifunctional Protein, Domain 2"/>
    <property type="match status" value="1"/>
</dbReference>
<sequence>MHEQWGFLENVPHDASINMALDEALLHWHYEGKIPPTLRFYRWMKPTLSIGHFQKVDGKIDLEGVQKHQCQFVRRMTGGSAVLHDDELTYSIVISEDHPMIASSIRQAYYDLSKGILKGYQNLGIEATYAESFSKERSSICFERPAFYEMVADGKKLSGNAQTRKKGVLLQHGSIPITMNIDLLFDLFLFPSDKLKERKKQGFWKKATTINQLTNQAHSYETIKPAFMEGFSKGLNIKLEPFSLTKNQWDEVYKLAETNYSDENTRKGAVTHA</sequence>
<dbReference type="Proteomes" id="UP000675284">
    <property type="component" value="Unassembled WGS sequence"/>
</dbReference>
<keyword evidence="3" id="KW-1185">Reference proteome</keyword>
<dbReference type="CDD" id="cd16443">
    <property type="entry name" value="LplA"/>
    <property type="match status" value="1"/>
</dbReference>
<dbReference type="GO" id="GO:0140096">
    <property type="term" value="F:catalytic activity, acting on a protein"/>
    <property type="evidence" value="ECO:0007669"/>
    <property type="project" value="UniProtKB-ARBA"/>
</dbReference>
<dbReference type="AlphaFoldDB" id="A0A941I9Z1"/>
<dbReference type="InterPro" id="IPR050664">
    <property type="entry name" value="Octanoyltrans_LipM/LipL"/>
</dbReference>
<dbReference type="GO" id="GO:0016740">
    <property type="term" value="F:transferase activity"/>
    <property type="evidence" value="ECO:0007669"/>
    <property type="project" value="UniProtKB-ARBA"/>
</dbReference>
<name>A0A941I9Z1_9BACI</name>
<dbReference type="RefSeq" id="WP_166530679.1">
    <property type="nucleotide sequence ID" value="NZ_JAGSOT010000049.1"/>
</dbReference>
<comment type="caution">
    <text evidence="2">The sequence shown here is derived from an EMBL/GenBank/DDBJ whole genome shotgun (WGS) entry which is preliminary data.</text>
</comment>
<dbReference type="PROSITE" id="PS51733">
    <property type="entry name" value="BPL_LPL_CATALYTIC"/>
    <property type="match status" value="1"/>
</dbReference>
<dbReference type="SUPFAM" id="SSF55681">
    <property type="entry name" value="Class II aaRS and biotin synthetases"/>
    <property type="match status" value="1"/>
</dbReference>
<dbReference type="PANTHER" id="PTHR43679:SF2">
    <property type="entry name" value="OCTANOYL-[GCVH]:PROTEIN N-OCTANOYLTRANSFERASE"/>
    <property type="match status" value="1"/>
</dbReference>
<protein>
    <submittedName>
        <fullName evidence="2">Lipoate--protein ligase family protein</fullName>
    </submittedName>
</protein>
<dbReference type="Pfam" id="PF21948">
    <property type="entry name" value="LplA-B_cat"/>
    <property type="match status" value="1"/>
</dbReference>
<evidence type="ECO:0000259" key="1">
    <source>
        <dbReference type="PROSITE" id="PS51733"/>
    </source>
</evidence>
<dbReference type="GO" id="GO:0009249">
    <property type="term" value="P:protein lipoylation"/>
    <property type="evidence" value="ECO:0007669"/>
    <property type="project" value="UniProtKB-ARBA"/>
</dbReference>
<proteinExistence type="predicted"/>